<dbReference type="RefSeq" id="WP_190891715.1">
    <property type="nucleotide sequence ID" value="NZ_JACWZY010000037.1"/>
</dbReference>
<dbReference type="GO" id="GO:0003677">
    <property type="term" value="F:DNA binding"/>
    <property type="evidence" value="ECO:0007669"/>
    <property type="project" value="InterPro"/>
</dbReference>
<dbReference type="EMBL" id="JACWZY010000037">
    <property type="protein sequence ID" value="MBD2704828.1"/>
    <property type="molecule type" value="Genomic_DNA"/>
</dbReference>
<dbReference type="AlphaFoldDB" id="A0A927G9T4"/>
<comment type="caution">
    <text evidence="2">The sequence shown here is derived from an EMBL/GenBank/DDBJ whole genome shotgun (WGS) entry which is preliminary data.</text>
</comment>
<name>A0A927G9T4_9BACT</name>
<sequence length="304" mass="34700">MNIDQAKAIAIVEILARLGIHPKRTAADKLLYLSPVRKEKTPSFWVYTKTNRWHDYGDGRGGDPVDFASAYLQFTRESHTISDALRWIGNMGVASHDIAPVHRPHDQLINNDSPLMLKSKKQIQHVGLIHYLDKRGIPHNIARRHLKELRVHNTRTNKYFTALGFPNEEGGFELRNPFFKGCLRPKAISFIRGKIPKPEGIHLFEGFMDYLSAITQLRGNGLADDAIILNSLSCLKQAIAYMQNYGYRVAYSWMDNDEAGAKATTLLTEFCQTQADLRHTPMNKVYTPHKDVNAWHMHQLKLTL</sequence>
<dbReference type="GO" id="GO:0006260">
    <property type="term" value="P:DNA replication"/>
    <property type="evidence" value="ECO:0007669"/>
    <property type="project" value="InterPro"/>
</dbReference>
<keyword evidence="3" id="KW-1185">Reference proteome</keyword>
<proteinExistence type="predicted"/>
<reference evidence="2" key="1">
    <citation type="submission" date="2020-09" db="EMBL/GenBank/DDBJ databases">
        <authorList>
            <person name="Kim M.K."/>
        </authorList>
    </citation>
    <scope>NUCLEOTIDE SEQUENCE</scope>
    <source>
        <strain evidence="2">BT702</strain>
    </source>
</reference>
<dbReference type="Gene3D" id="3.90.580.10">
    <property type="entry name" value="Zinc finger, CHC2-type domain"/>
    <property type="match status" value="1"/>
</dbReference>
<accession>A0A927G9T4</accession>
<dbReference type="Gene3D" id="3.40.1360.10">
    <property type="match status" value="1"/>
</dbReference>
<evidence type="ECO:0000313" key="3">
    <source>
        <dbReference type="Proteomes" id="UP000598820"/>
    </source>
</evidence>
<dbReference type="Pfam" id="PF01807">
    <property type="entry name" value="Zn_ribbon_DnaG"/>
    <property type="match status" value="1"/>
</dbReference>
<dbReference type="SUPFAM" id="SSF57783">
    <property type="entry name" value="Zinc beta-ribbon"/>
    <property type="match status" value="1"/>
</dbReference>
<protein>
    <submittedName>
        <fullName evidence="2">Toprim domain-containing protein</fullName>
    </submittedName>
</protein>
<dbReference type="GO" id="GO:0008270">
    <property type="term" value="F:zinc ion binding"/>
    <property type="evidence" value="ECO:0007669"/>
    <property type="project" value="InterPro"/>
</dbReference>
<dbReference type="InterPro" id="IPR002694">
    <property type="entry name" value="Znf_CHC2"/>
</dbReference>
<dbReference type="Pfam" id="PF13155">
    <property type="entry name" value="Toprim_2"/>
    <property type="match status" value="1"/>
</dbReference>
<feature type="domain" description="Zinc finger CHC2-type" evidence="1">
    <location>
        <begin position="7"/>
        <end position="73"/>
    </location>
</feature>
<dbReference type="CDD" id="cd01029">
    <property type="entry name" value="TOPRIM_primases"/>
    <property type="match status" value="1"/>
</dbReference>
<dbReference type="InterPro" id="IPR036977">
    <property type="entry name" value="DNA_primase_Znf_CHC2"/>
</dbReference>
<evidence type="ECO:0000313" key="2">
    <source>
        <dbReference type="EMBL" id="MBD2704828.1"/>
    </source>
</evidence>
<dbReference type="InterPro" id="IPR034154">
    <property type="entry name" value="TOPRIM_DnaG/twinkle"/>
</dbReference>
<evidence type="ECO:0000259" key="1">
    <source>
        <dbReference type="Pfam" id="PF01807"/>
    </source>
</evidence>
<dbReference type="GO" id="GO:0003899">
    <property type="term" value="F:DNA-directed RNA polymerase activity"/>
    <property type="evidence" value="ECO:0007669"/>
    <property type="project" value="InterPro"/>
</dbReference>
<gene>
    <name evidence="2" type="ORF">IC229_29625</name>
</gene>
<organism evidence="2 3">
    <name type="scientific">Spirosoma profusum</name>
    <dbReference type="NCBI Taxonomy" id="2771354"/>
    <lineage>
        <taxon>Bacteria</taxon>
        <taxon>Pseudomonadati</taxon>
        <taxon>Bacteroidota</taxon>
        <taxon>Cytophagia</taxon>
        <taxon>Cytophagales</taxon>
        <taxon>Cytophagaceae</taxon>
        <taxon>Spirosoma</taxon>
    </lineage>
</organism>
<dbReference type="Proteomes" id="UP000598820">
    <property type="component" value="Unassembled WGS sequence"/>
</dbReference>